<evidence type="ECO:0000313" key="4">
    <source>
        <dbReference type="EMBL" id="GHE79083.1"/>
    </source>
</evidence>
<dbReference type="EMBL" id="BNAH01000001">
    <property type="protein sequence ID" value="GHE79083.1"/>
    <property type="molecule type" value="Genomic_DNA"/>
</dbReference>
<evidence type="ECO:0000256" key="1">
    <source>
        <dbReference type="ARBA" id="ARBA00012528"/>
    </source>
</evidence>
<gene>
    <name evidence="4" type="ORF">GCM10011501_03770</name>
</gene>
<dbReference type="InterPro" id="IPR050469">
    <property type="entry name" value="Diguanylate_Cyclase"/>
</dbReference>
<dbReference type="InterPro" id="IPR043128">
    <property type="entry name" value="Rev_trsase/Diguanyl_cyclase"/>
</dbReference>
<keyword evidence="5" id="KW-1185">Reference proteome</keyword>
<dbReference type="EC" id="2.7.7.65" evidence="1"/>
<dbReference type="NCBIfam" id="TIGR00254">
    <property type="entry name" value="GGDEF"/>
    <property type="match status" value="1"/>
</dbReference>
<dbReference type="CDD" id="cd01949">
    <property type="entry name" value="GGDEF"/>
    <property type="match status" value="1"/>
</dbReference>
<evidence type="ECO:0000259" key="3">
    <source>
        <dbReference type="PROSITE" id="PS50887"/>
    </source>
</evidence>
<dbReference type="PANTHER" id="PTHR45138:SF9">
    <property type="entry name" value="DIGUANYLATE CYCLASE DGCM-RELATED"/>
    <property type="match status" value="1"/>
</dbReference>
<reference evidence="5" key="1">
    <citation type="journal article" date="2019" name="Int. J. Syst. Evol. Microbiol.">
        <title>The Global Catalogue of Microorganisms (GCM) 10K type strain sequencing project: providing services to taxonomists for standard genome sequencing and annotation.</title>
        <authorList>
            <consortium name="The Broad Institute Genomics Platform"/>
            <consortium name="The Broad Institute Genome Sequencing Center for Infectious Disease"/>
            <person name="Wu L."/>
            <person name="Ma J."/>
        </authorList>
    </citation>
    <scope>NUCLEOTIDE SEQUENCE [LARGE SCALE GENOMIC DNA]</scope>
    <source>
        <strain evidence="5">CGMCC 1.15922</strain>
    </source>
</reference>
<dbReference type="Proteomes" id="UP000626370">
    <property type="component" value="Unassembled WGS sequence"/>
</dbReference>
<comment type="catalytic activity">
    <reaction evidence="2">
        <text>2 GTP = 3',3'-c-di-GMP + 2 diphosphate</text>
        <dbReference type="Rhea" id="RHEA:24898"/>
        <dbReference type="ChEBI" id="CHEBI:33019"/>
        <dbReference type="ChEBI" id="CHEBI:37565"/>
        <dbReference type="ChEBI" id="CHEBI:58805"/>
        <dbReference type="EC" id="2.7.7.65"/>
    </reaction>
</comment>
<dbReference type="PANTHER" id="PTHR45138">
    <property type="entry name" value="REGULATORY COMPONENTS OF SENSORY TRANSDUCTION SYSTEM"/>
    <property type="match status" value="1"/>
</dbReference>
<dbReference type="Gene3D" id="3.30.70.270">
    <property type="match status" value="1"/>
</dbReference>
<proteinExistence type="predicted"/>
<dbReference type="PROSITE" id="PS50887">
    <property type="entry name" value="GGDEF"/>
    <property type="match status" value="1"/>
</dbReference>
<evidence type="ECO:0000313" key="5">
    <source>
        <dbReference type="Proteomes" id="UP000626370"/>
    </source>
</evidence>
<accession>A0ABQ3IGL5</accession>
<name>A0ABQ3IGL5_9GAMM</name>
<organism evidence="4 5">
    <name type="scientific">Thalassotalea profundi</name>
    <dbReference type="NCBI Taxonomy" id="2036687"/>
    <lineage>
        <taxon>Bacteria</taxon>
        <taxon>Pseudomonadati</taxon>
        <taxon>Pseudomonadota</taxon>
        <taxon>Gammaproteobacteria</taxon>
        <taxon>Alteromonadales</taxon>
        <taxon>Colwelliaceae</taxon>
        <taxon>Thalassotalea</taxon>
    </lineage>
</organism>
<dbReference type="InterPro" id="IPR000160">
    <property type="entry name" value="GGDEF_dom"/>
</dbReference>
<dbReference type="InterPro" id="IPR029787">
    <property type="entry name" value="Nucleotide_cyclase"/>
</dbReference>
<dbReference type="Pfam" id="PF00990">
    <property type="entry name" value="GGDEF"/>
    <property type="match status" value="1"/>
</dbReference>
<dbReference type="RefSeq" id="WP_189376376.1">
    <property type="nucleotide sequence ID" value="NZ_BNAH01000001.1"/>
</dbReference>
<dbReference type="SMART" id="SM00267">
    <property type="entry name" value="GGDEF"/>
    <property type="match status" value="1"/>
</dbReference>
<comment type="caution">
    <text evidence="4">The sequence shown here is derived from an EMBL/GenBank/DDBJ whole genome shotgun (WGS) entry which is preliminary data.</text>
</comment>
<protein>
    <recommendedName>
        <fullName evidence="1">diguanylate cyclase</fullName>
        <ecNumber evidence="1">2.7.7.65</ecNumber>
    </recommendedName>
</protein>
<sequence>MFNEFLSASHNIENLLLSPFEKTLNKTLNKIDSQVINEKEIAFNLKKVDGALSKLAQHQPLKTLINFIINLINNSQSQRKALTDELTHTYAEVKLLRTQLSESREQAAIDSLTGLLNRRGCQSKLQEFNINQTHSTIAIDIDHFKQINDSFGHAVGDKVIQLIANIIKQSISADDIAARLGGEEFIVVMHNKSIKIAENIAEKIRTSVEKLKLIQKQTNTYLPKISVSLGIAELDEEENWDSLFEKADKAMYQAKELGRNRCVISQTSCLV</sequence>
<feature type="domain" description="GGDEF" evidence="3">
    <location>
        <begin position="132"/>
        <end position="267"/>
    </location>
</feature>
<dbReference type="SUPFAM" id="SSF55073">
    <property type="entry name" value="Nucleotide cyclase"/>
    <property type="match status" value="1"/>
</dbReference>
<evidence type="ECO:0000256" key="2">
    <source>
        <dbReference type="ARBA" id="ARBA00034247"/>
    </source>
</evidence>